<dbReference type="InterPro" id="IPR035506">
    <property type="entry name" value="Pollen_allergen/Os"/>
</dbReference>
<protein>
    <submittedName>
        <fullName evidence="2">Uncharacterized protein</fullName>
    </submittedName>
</protein>
<accession>A2XQU7</accession>
<dbReference type="Gene3D" id="1.20.120.320">
    <property type="entry name" value="Group V grass pollen allergen"/>
    <property type="match status" value="1"/>
</dbReference>
<dbReference type="Gramene" id="BGIOSGA015970-TA">
    <property type="protein sequence ID" value="BGIOSGA015970-PA"/>
    <property type="gene ID" value="BGIOSGA015970"/>
</dbReference>
<name>A2XQU7_ORYSI</name>
<organism evidence="2 3">
    <name type="scientific">Oryza sativa subsp. indica</name>
    <name type="common">Rice</name>
    <dbReference type="NCBI Taxonomy" id="39946"/>
    <lineage>
        <taxon>Eukaryota</taxon>
        <taxon>Viridiplantae</taxon>
        <taxon>Streptophyta</taxon>
        <taxon>Embryophyta</taxon>
        <taxon>Tracheophyta</taxon>
        <taxon>Spermatophyta</taxon>
        <taxon>Magnoliopsida</taxon>
        <taxon>Liliopsida</taxon>
        <taxon>Poales</taxon>
        <taxon>Poaceae</taxon>
        <taxon>BOP clade</taxon>
        <taxon>Oryzoideae</taxon>
        <taxon>Oryzeae</taxon>
        <taxon>Oryzinae</taxon>
        <taxon>Oryza</taxon>
        <taxon>Oryza sativa</taxon>
    </lineage>
</organism>
<feature type="chain" id="PRO_5002649678" evidence="1">
    <location>
        <begin position="25"/>
        <end position="159"/>
    </location>
</feature>
<keyword evidence="3" id="KW-1185">Reference proteome</keyword>
<feature type="signal peptide" evidence="1">
    <location>
        <begin position="1"/>
        <end position="24"/>
    </location>
</feature>
<evidence type="ECO:0000313" key="2">
    <source>
        <dbReference type="EMBL" id="EAY93207.1"/>
    </source>
</evidence>
<evidence type="ECO:0000313" key="3">
    <source>
        <dbReference type="Proteomes" id="UP000007015"/>
    </source>
</evidence>
<dbReference type="AlphaFoldDB" id="A2XQU7"/>
<dbReference type="EMBL" id="CM000129">
    <property type="protein sequence ID" value="EAY93207.1"/>
    <property type="molecule type" value="Genomic_DNA"/>
</dbReference>
<evidence type="ECO:0000256" key="1">
    <source>
        <dbReference type="SAM" id="SignalP"/>
    </source>
</evidence>
<keyword evidence="1" id="KW-0732">Signal</keyword>
<dbReference type="Proteomes" id="UP000007015">
    <property type="component" value="Chromosome 4"/>
</dbReference>
<dbReference type="HOGENOM" id="CLU_140629_0_0_1"/>
<sequence length="159" mass="16331">MAKVIALMLVVITVSTMLASPVECANKIGGTVPISASAYNFTTMIDIFKVAMLVPTEDCTANVDTCISNTCSYIRKALDGVVAVALPANKAETLEATSKQATVAASTLNMAKATGEKKQVAAVSIVYMIAADAVDAAAPADKLRVMDETFKAAGAAPIA</sequence>
<gene>
    <name evidence="2" type="ORF">OsI_15013</name>
</gene>
<proteinExistence type="predicted"/>
<reference evidence="2 3" key="1">
    <citation type="journal article" date="2005" name="PLoS Biol.">
        <title>The genomes of Oryza sativa: a history of duplications.</title>
        <authorList>
            <person name="Yu J."/>
            <person name="Wang J."/>
            <person name="Lin W."/>
            <person name="Li S."/>
            <person name="Li H."/>
            <person name="Zhou J."/>
            <person name="Ni P."/>
            <person name="Dong W."/>
            <person name="Hu S."/>
            <person name="Zeng C."/>
            <person name="Zhang J."/>
            <person name="Zhang Y."/>
            <person name="Li R."/>
            <person name="Xu Z."/>
            <person name="Li S."/>
            <person name="Li X."/>
            <person name="Zheng H."/>
            <person name="Cong L."/>
            <person name="Lin L."/>
            <person name="Yin J."/>
            <person name="Geng J."/>
            <person name="Li G."/>
            <person name="Shi J."/>
            <person name="Liu J."/>
            <person name="Lv H."/>
            <person name="Li J."/>
            <person name="Wang J."/>
            <person name="Deng Y."/>
            <person name="Ran L."/>
            <person name="Shi X."/>
            <person name="Wang X."/>
            <person name="Wu Q."/>
            <person name="Li C."/>
            <person name="Ren X."/>
            <person name="Wang J."/>
            <person name="Wang X."/>
            <person name="Li D."/>
            <person name="Liu D."/>
            <person name="Zhang X."/>
            <person name="Ji Z."/>
            <person name="Zhao W."/>
            <person name="Sun Y."/>
            <person name="Zhang Z."/>
            <person name="Bao J."/>
            <person name="Han Y."/>
            <person name="Dong L."/>
            <person name="Ji J."/>
            <person name="Chen P."/>
            <person name="Wu S."/>
            <person name="Liu J."/>
            <person name="Xiao Y."/>
            <person name="Bu D."/>
            <person name="Tan J."/>
            <person name="Yang L."/>
            <person name="Ye C."/>
            <person name="Zhang J."/>
            <person name="Xu J."/>
            <person name="Zhou Y."/>
            <person name="Yu Y."/>
            <person name="Zhang B."/>
            <person name="Zhuang S."/>
            <person name="Wei H."/>
            <person name="Liu B."/>
            <person name="Lei M."/>
            <person name="Yu H."/>
            <person name="Li Y."/>
            <person name="Xu H."/>
            <person name="Wei S."/>
            <person name="He X."/>
            <person name="Fang L."/>
            <person name="Zhang Z."/>
            <person name="Zhang Y."/>
            <person name="Huang X."/>
            <person name="Su Z."/>
            <person name="Tong W."/>
            <person name="Li J."/>
            <person name="Tong Z."/>
            <person name="Li S."/>
            <person name="Ye J."/>
            <person name="Wang L."/>
            <person name="Fang L."/>
            <person name="Lei T."/>
            <person name="Chen C."/>
            <person name="Chen H."/>
            <person name="Xu Z."/>
            <person name="Li H."/>
            <person name="Huang H."/>
            <person name="Zhang F."/>
            <person name="Xu H."/>
            <person name="Li N."/>
            <person name="Zhao C."/>
            <person name="Li S."/>
            <person name="Dong L."/>
            <person name="Huang Y."/>
            <person name="Li L."/>
            <person name="Xi Y."/>
            <person name="Qi Q."/>
            <person name="Li W."/>
            <person name="Zhang B."/>
            <person name="Hu W."/>
            <person name="Zhang Y."/>
            <person name="Tian X."/>
            <person name="Jiao Y."/>
            <person name="Liang X."/>
            <person name="Jin J."/>
            <person name="Gao L."/>
            <person name="Zheng W."/>
            <person name="Hao B."/>
            <person name="Liu S."/>
            <person name="Wang W."/>
            <person name="Yuan L."/>
            <person name="Cao M."/>
            <person name="McDermott J."/>
            <person name="Samudrala R."/>
            <person name="Wang J."/>
            <person name="Wong G.K."/>
            <person name="Yang H."/>
        </authorList>
    </citation>
    <scope>NUCLEOTIDE SEQUENCE [LARGE SCALE GENOMIC DNA]</scope>
    <source>
        <strain evidence="3">cv. 93-11</strain>
    </source>
</reference>